<dbReference type="GO" id="GO:0008422">
    <property type="term" value="F:beta-glucosidase activity"/>
    <property type="evidence" value="ECO:0007669"/>
    <property type="project" value="TreeGrafter"/>
</dbReference>
<dbReference type="Pfam" id="PF00232">
    <property type="entry name" value="Glyco_hydro_1"/>
    <property type="match status" value="1"/>
</dbReference>
<comment type="similarity">
    <text evidence="1 3">Belongs to the glycosyl hydrolase 1 family.</text>
</comment>
<proteinExistence type="inferred from homology"/>
<dbReference type="InterPro" id="IPR018120">
    <property type="entry name" value="Glyco_hydro_1_AS"/>
</dbReference>
<dbReference type="PROSITE" id="PS00572">
    <property type="entry name" value="GLYCOSYL_HYDROL_F1_1"/>
    <property type="match status" value="1"/>
</dbReference>
<dbReference type="SUPFAM" id="SSF51445">
    <property type="entry name" value="(Trans)glycosidases"/>
    <property type="match status" value="1"/>
</dbReference>
<organism evidence="4 5">
    <name type="scientific">Clitoria ternatea</name>
    <name type="common">Butterfly pea</name>
    <dbReference type="NCBI Taxonomy" id="43366"/>
    <lineage>
        <taxon>Eukaryota</taxon>
        <taxon>Viridiplantae</taxon>
        <taxon>Streptophyta</taxon>
        <taxon>Embryophyta</taxon>
        <taxon>Tracheophyta</taxon>
        <taxon>Spermatophyta</taxon>
        <taxon>Magnoliopsida</taxon>
        <taxon>eudicotyledons</taxon>
        <taxon>Gunneridae</taxon>
        <taxon>Pentapetalae</taxon>
        <taxon>rosids</taxon>
        <taxon>fabids</taxon>
        <taxon>Fabales</taxon>
        <taxon>Fabaceae</taxon>
        <taxon>Papilionoideae</taxon>
        <taxon>50 kb inversion clade</taxon>
        <taxon>NPAAA clade</taxon>
        <taxon>indigoferoid/millettioid clade</taxon>
        <taxon>Phaseoleae</taxon>
        <taxon>Clitoria</taxon>
    </lineage>
</organism>
<evidence type="ECO:0000313" key="4">
    <source>
        <dbReference type="EMBL" id="KAK7293217.1"/>
    </source>
</evidence>
<dbReference type="AlphaFoldDB" id="A0AAN9J6J6"/>
<dbReference type="PANTHER" id="PTHR10353">
    <property type="entry name" value="GLYCOSYL HYDROLASE"/>
    <property type="match status" value="1"/>
</dbReference>
<feature type="active site" description="Nucleophile" evidence="2">
    <location>
        <position position="396"/>
    </location>
</feature>
<evidence type="ECO:0008006" key="6">
    <source>
        <dbReference type="Google" id="ProtNLM"/>
    </source>
</evidence>
<accession>A0AAN9J6J6</accession>
<evidence type="ECO:0000256" key="3">
    <source>
        <dbReference type="RuleBase" id="RU003690"/>
    </source>
</evidence>
<dbReference type="Gene3D" id="3.20.20.80">
    <property type="entry name" value="Glycosidases"/>
    <property type="match status" value="1"/>
</dbReference>
<dbReference type="InterPro" id="IPR001360">
    <property type="entry name" value="Glyco_hydro_1"/>
</dbReference>
<dbReference type="FunFam" id="3.20.20.80:FF:000041">
    <property type="entry name" value="Beta-glucosidase 7"/>
    <property type="match status" value="1"/>
</dbReference>
<dbReference type="Proteomes" id="UP001359559">
    <property type="component" value="Unassembled WGS sequence"/>
</dbReference>
<dbReference type="PANTHER" id="PTHR10353:SF154">
    <property type="entry name" value="BETA-GLUCOSIDASE 9-RELATED"/>
    <property type="match status" value="1"/>
</dbReference>
<dbReference type="EMBL" id="JAYKXN010000004">
    <property type="protein sequence ID" value="KAK7293217.1"/>
    <property type="molecule type" value="Genomic_DNA"/>
</dbReference>
<evidence type="ECO:0000256" key="2">
    <source>
        <dbReference type="PROSITE-ProRule" id="PRU10055"/>
    </source>
</evidence>
<dbReference type="InterPro" id="IPR017853">
    <property type="entry name" value="GH"/>
</dbReference>
<comment type="caution">
    <text evidence="4">The sequence shown here is derived from an EMBL/GenBank/DDBJ whole genome shotgun (WGS) entry which is preliminary data.</text>
</comment>
<name>A0AAN9J6J6_CLITE</name>
<evidence type="ECO:0000313" key="5">
    <source>
        <dbReference type="Proteomes" id="UP001359559"/>
    </source>
</evidence>
<dbReference type="GO" id="GO:0005975">
    <property type="term" value="P:carbohydrate metabolic process"/>
    <property type="evidence" value="ECO:0007669"/>
    <property type="project" value="InterPro"/>
</dbReference>
<evidence type="ECO:0000256" key="1">
    <source>
        <dbReference type="ARBA" id="ARBA00010838"/>
    </source>
</evidence>
<sequence length="488" mass="55966">MVLLSYSQVESRGTSPHVFARGSFPSNFLFGVGTSALQVEGSNNGGGRGPSVWDAIVENDNGTIQDIDKFPTMIDHYHRYKEDVALLKRLGINSYRFSICWSRIMPGGTMEAGINQEGIDFYNNLIDELLANDIIPFVTILHFDYPLSLLDLGGFLNPVIVDLYKDYCELLFTTFGDRVKHWTTFNEPEITAVFNYMHGFDNNKPEPCQITKECKQAYIVMHNFIISHATAVKLYREEFKAIQRGEIGIVIALENYIPYSFKLEDIAAADRLMDFFTGWMLDPITYGDYPDSMKELVKDRLPAFTEGEKALIQGSTDFIGINYYRSFYARHEPNKTLITGFDNFDALAVREVINENGQTLGYLENATKSFVYPEGLYNALIYIKLKYQNPKIYITENGISSGNIKNPLKDRHRKEYIAQHLNVTKYVIEAGVNVQGYFVWAAFDTFEFHQGFSERLGLIYIDFNDNLNRVEKQSARWYRWFLTGNKGI</sequence>
<reference evidence="4 5" key="1">
    <citation type="submission" date="2024-01" db="EMBL/GenBank/DDBJ databases">
        <title>The genomes of 5 underutilized Papilionoideae crops provide insights into root nodulation and disease resistance.</title>
        <authorList>
            <person name="Yuan L."/>
        </authorList>
    </citation>
    <scope>NUCLEOTIDE SEQUENCE [LARGE SCALE GENOMIC DNA]</scope>
    <source>
        <strain evidence="4">LY-2023</strain>
        <tissue evidence="4">Leaf</tissue>
    </source>
</reference>
<dbReference type="PRINTS" id="PR00131">
    <property type="entry name" value="GLHYDRLASE1"/>
</dbReference>
<protein>
    <recommendedName>
        <fullName evidence="6">Beta-glucosidase</fullName>
    </recommendedName>
</protein>
<gene>
    <name evidence="4" type="ORF">RJT34_16080</name>
</gene>
<keyword evidence="5" id="KW-1185">Reference proteome</keyword>